<evidence type="ECO:0000313" key="2">
    <source>
        <dbReference type="Proteomes" id="UP001341840"/>
    </source>
</evidence>
<gene>
    <name evidence="1" type="ORF">PIB30_017677</name>
</gene>
<name>A0ABU6Z786_9FABA</name>
<sequence>MNHRNGFHQLHTLRSSSSVTYSSGLPPVNIDFLHSKDDRGRDRWFPDAYASWGAGEEHVLVIPGVDDPGPSELYLRWWFMAGKRFLSEDAAHAYLRLTQLPVELRVGTRSTARDWQWLSQAMEDIEGADVPP</sequence>
<protein>
    <submittedName>
        <fullName evidence="1">Uncharacterized protein</fullName>
    </submittedName>
</protein>
<evidence type="ECO:0000313" key="1">
    <source>
        <dbReference type="EMBL" id="MED6217430.1"/>
    </source>
</evidence>
<accession>A0ABU6Z786</accession>
<keyword evidence="2" id="KW-1185">Reference proteome</keyword>
<comment type="caution">
    <text evidence="1">The sequence shown here is derived from an EMBL/GenBank/DDBJ whole genome shotgun (WGS) entry which is preliminary data.</text>
</comment>
<reference evidence="1 2" key="1">
    <citation type="journal article" date="2023" name="Plants (Basel)">
        <title>Bridging the Gap: Combining Genomics and Transcriptomics Approaches to Understand Stylosanthes scabra, an Orphan Legume from the Brazilian Caatinga.</title>
        <authorList>
            <person name="Ferreira-Neto J.R.C."/>
            <person name="da Silva M.D."/>
            <person name="Binneck E."/>
            <person name="de Melo N.F."/>
            <person name="da Silva R.H."/>
            <person name="de Melo A.L.T.M."/>
            <person name="Pandolfi V."/>
            <person name="Bustamante F.O."/>
            <person name="Brasileiro-Vidal A.C."/>
            <person name="Benko-Iseppon A.M."/>
        </authorList>
    </citation>
    <scope>NUCLEOTIDE SEQUENCE [LARGE SCALE GENOMIC DNA]</scope>
    <source>
        <tissue evidence="1">Leaves</tissue>
    </source>
</reference>
<organism evidence="1 2">
    <name type="scientific">Stylosanthes scabra</name>
    <dbReference type="NCBI Taxonomy" id="79078"/>
    <lineage>
        <taxon>Eukaryota</taxon>
        <taxon>Viridiplantae</taxon>
        <taxon>Streptophyta</taxon>
        <taxon>Embryophyta</taxon>
        <taxon>Tracheophyta</taxon>
        <taxon>Spermatophyta</taxon>
        <taxon>Magnoliopsida</taxon>
        <taxon>eudicotyledons</taxon>
        <taxon>Gunneridae</taxon>
        <taxon>Pentapetalae</taxon>
        <taxon>rosids</taxon>
        <taxon>fabids</taxon>
        <taxon>Fabales</taxon>
        <taxon>Fabaceae</taxon>
        <taxon>Papilionoideae</taxon>
        <taxon>50 kb inversion clade</taxon>
        <taxon>dalbergioids sensu lato</taxon>
        <taxon>Dalbergieae</taxon>
        <taxon>Pterocarpus clade</taxon>
        <taxon>Stylosanthes</taxon>
    </lineage>
</organism>
<dbReference type="EMBL" id="JASCZI010271912">
    <property type="protein sequence ID" value="MED6217430.1"/>
    <property type="molecule type" value="Genomic_DNA"/>
</dbReference>
<dbReference type="Proteomes" id="UP001341840">
    <property type="component" value="Unassembled WGS sequence"/>
</dbReference>
<proteinExistence type="predicted"/>